<dbReference type="HOGENOM" id="CLU_018982_2_0_1"/>
<evidence type="ECO:0000256" key="2">
    <source>
        <dbReference type="ARBA" id="ARBA00038766"/>
    </source>
</evidence>
<sequence length="640" mass="70929">MPSFKPFTAVIGKHACTLFEIRLDNDFIVFRGADHEASGQLLQGTVVLCLSAPLKVEDIHLKLTGTAHYGWTDAKVTSTGISSQKIDKTVIFFQHRWQPFVGVGSVDSNSDGSAVQSKGLTLPPGNYEWPFSLLLNGDTTESIEGMREASVTYRLKATIARGKLMHDIHAYKQLRIIRTLEASTLEFLHAMSVENIWPNKIEYSIVAPQKAVVFGSSIPMEMRFTPLLKGLELGEITIRLIEVHDIILHTTNGHAVREHKKEREVDRWIIKVTREKYWRDMIDENGQEGWVVNTHLPLPKKLSKCLQDVNARGIKIRHKLKVVVELHNPDGHISELRATLPVTIFISPNMPLDEHGNLVRQLPLAHVSNQAESMAPPSYSEHMLDQLYEDIEPVPLHTPTGCLSGINSPLHGHSRTPSTENLAAVFHGTAISPALLTSRLQSMSLEQRHRNSSWNSNLSAAGGMSRHSTPPGSAPLTRHPSAEHHTPGSATPEHLEFPEIAELSKVPSYQTAIRTPARLTSSSDCAPPDYQTAVSTPASPQLHTAVTSPITDPLDPIAEAEVRPAPTQSTAQTPVACEQQQQEQQPPLSWSPSAESRMTQTVSHRRQLSLPFRFPTLLHLSGDGDESRRLHLLQARERLA</sequence>
<dbReference type="PANTHER" id="PTHR11188:SF17">
    <property type="entry name" value="FI21816P1"/>
    <property type="match status" value="1"/>
</dbReference>
<dbReference type="GO" id="GO:0070086">
    <property type="term" value="P:ubiquitin-dependent endocytosis"/>
    <property type="evidence" value="ECO:0007669"/>
    <property type="project" value="TreeGrafter"/>
</dbReference>
<dbReference type="InterPro" id="IPR011022">
    <property type="entry name" value="Arrestin_C-like"/>
</dbReference>
<feature type="compositionally biased region" description="Polar residues" evidence="3">
    <location>
        <begin position="586"/>
        <end position="602"/>
    </location>
</feature>
<dbReference type="eggNOG" id="KOG3780">
    <property type="taxonomic scope" value="Eukaryota"/>
</dbReference>
<protein>
    <recommendedName>
        <fullName evidence="4">Arrestin C-terminal-like domain-containing protein</fullName>
    </recommendedName>
</protein>
<dbReference type="STRING" id="759272.G0S8Z3"/>
<comment type="similarity">
    <text evidence="1">Belongs to the arrestin family.</text>
</comment>
<dbReference type="GO" id="GO:0030674">
    <property type="term" value="F:protein-macromolecule adaptor activity"/>
    <property type="evidence" value="ECO:0007669"/>
    <property type="project" value="TreeGrafter"/>
</dbReference>
<dbReference type="SMART" id="SM01017">
    <property type="entry name" value="Arrestin_C"/>
    <property type="match status" value="1"/>
</dbReference>
<dbReference type="Pfam" id="PF02752">
    <property type="entry name" value="Arrestin_C"/>
    <property type="match status" value="1"/>
</dbReference>
<dbReference type="OMA" id="GMATPFH"/>
<dbReference type="Gene3D" id="2.60.40.640">
    <property type="match status" value="1"/>
</dbReference>
<evidence type="ECO:0000256" key="3">
    <source>
        <dbReference type="SAM" id="MobiDB-lite"/>
    </source>
</evidence>
<dbReference type="RefSeq" id="XP_006694789.1">
    <property type="nucleotide sequence ID" value="XM_006694726.1"/>
</dbReference>
<dbReference type="Proteomes" id="UP000008066">
    <property type="component" value="Unassembled WGS sequence"/>
</dbReference>
<feature type="region of interest" description="Disordered" evidence="3">
    <location>
        <begin position="517"/>
        <end position="602"/>
    </location>
</feature>
<organism evidence="6">
    <name type="scientific">Chaetomium thermophilum (strain DSM 1495 / CBS 144.50 / IMI 039719)</name>
    <name type="common">Thermochaetoides thermophila</name>
    <dbReference type="NCBI Taxonomy" id="759272"/>
    <lineage>
        <taxon>Eukaryota</taxon>
        <taxon>Fungi</taxon>
        <taxon>Dikarya</taxon>
        <taxon>Ascomycota</taxon>
        <taxon>Pezizomycotina</taxon>
        <taxon>Sordariomycetes</taxon>
        <taxon>Sordariomycetidae</taxon>
        <taxon>Sordariales</taxon>
        <taxon>Chaetomiaceae</taxon>
        <taxon>Thermochaetoides</taxon>
    </lineage>
</organism>
<comment type="subunit">
    <text evidence="2">Interacts with hulA.</text>
</comment>
<evidence type="ECO:0000259" key="4">
    <source>
        <dbReference type="SMART" id="SM01017"/>
    </source>
</evidence>
<dbReference type="InterPro" id="IPR014752">
    <property type="entry name" value="Arrestin-like_C"/>
</dbReference>
<gene>
    <name evidence="5" type="ORF">CTHT_0043970</name>
</gene>
<dbReference type="GO" id="GO:0005829">
    <property type="term" value="C:cytosol"/>
    <property type="evidence" value="ECO:0007669"/>
    <property type="project" value="TreeGrafter"/>
</dbReference>
<feature type="region of interest" description="Disordered" evidence="3">
    <location>
        <begin position="447"/>
        <end position="492"/>
    </location>
</feature>
<dbReference type="SUPFAM" id="SSF81296">
    <property type="entry name" value="E set domains"/>
    <property type="match status" value="1"/>
</dbReference>
<proteinExistence type="inferred from homology"/>
<feature type="domain" description="Arrestin C-terminal-like" evidence="4">
    <location>
        <begin position="197"/>
        <end position="349"/>
    </location>
</feature>
<dbReference type="InterPro" id="IPR014756">
    <property type="entry name" value="Ig_E-set"/>
</dbReference>
<evidence type="ECO:0000256" key="1">
    <source>
        <dbReference type="ARBA" id="ARBA00005298"/>
    </source>
</evidence>
<reference evidence="5 6" key="1">
    <citation type="journal article" date="2011" name="Cell">
        <title>Insight into structure and assembly of the nuclear pore complex by utilizing the genome of a eukaryotic thermophile.</title>
        <authorList>
            <person name="Amlacher S."/>
            <person name="Sarges P."/>
            <person name="Flemming D."/>
            <person name="van Noort V."/>
            <person name="Kunze R."/>
            <person name="Devos D.P."/>
            <person name="Arumugam M."/>
            <person name="Bork P."/>
            <person name="Hurt E."/>
        </authorList>
    </citation>
    <scope>NUCLEOTIDE SEQUENCE [LARGE SCALE GENOMIC DNA]</scope>
    <source>
        <strain evidence="6">DSM 1495 / CBS 144.50 / IMI 039719</strain>
    </source>
</reference>
<evidence type="ECO:0000313" key="6">
    <source>
        <dbReference type="Proteomes" id="UP000008066"/>
    </source>
</evidence>
<dbReference type="Pfam" id="PF00339">
    <property type="entry name" value="Arrestin_N"/>
    <property type="match status" value="1"/>
</dbReference>
<dbReference type="KEGG" id="cthr:CTHT_0043970"/>
<dbReference type="InterPro" id="IPR011021">
    <property type="entry name" value="Arrestin-like_N"/>
</dbReference>
<dbReference type="GO" id="GO:0031625">
    <property type="term" value="F:ubiquitin protein ligase binding"/>
    <property type="evidence" value="ECO:0007669"/>
    <property type="project" value="TreeGrafter"/>
</dbReference>
<dbReference type="OrthoDB" id="2333384at2759"/>
<name>G0S8Z3_CHATD</name>
<dbReference type="AlphaFoldDB" id="G0S8Z3"/>
<dbReference type="GeneID" id="18258435"/>
<keyword evidence="6" id="KW-1185">Reference proteome</keyword>
<feature type="compositionally biased region" description="Polar residues" evidence="3">
    <location>
        <begin position="532"/>
        <end position="550"/>
    </location>
</feature>
<dbReference type="GO" id="GO:0005886">
    <property type="term" value="C:plasma membrane"/>
    <property type="evidence" value="ECO:0007669"/>
    <property type="project" value="TreeGrafter"/>
</dbReference>
<accession>G0S8Z3</accession>
<evidence type="ECO:0000313" key="5">
    <source>
        <dbReference type="EMBL" id="EGS19904.1"/>
    </source>
</evidence>
<dbReference type="PANTHER" id="PTHR11188">
    <property type="entry name" value="ARRESTIN DOMAIN CONTAINING PROTEIN"/>
    <property type="match status" value="1"/>
</dbReference>
<dbReference type="EMBL" id="GL988043">
    <property type="protein sequence ID" value="EGS19904.1"/>
    <property type="molecule type" value="Genomic_DNA"/>
</dbReference>
<dbReference type="InterPro" id="IPR050357">
    <property type="entry name" value="Arrestin_domain-protein"/>
</dbReference>